<dbReference type="GO" id="GO:0005776">
    <property type="term" value="C:autophagosome"/>
    <property type="evidence" value="ECO:0007669"/>
    <property type="project" value="TreeGrafter"/>
</dbReference>
<gene>
    <name evidence="1" type="ORF">SHERM_15903</name>
</gene>
<dbReference type="OrthoDB" id="1644512at2759"/>
<dbReference type="Proteomes" id="UP001153555">
    <property type="component" value="Unassembled WGS sequence"/>
</dbReference>
<name>A0A9N7MQ72_STRHE</name>
<protein>
    <submittedName>
        <fullName evidence="1">Uncharacterized protein</fullName>
    </submittedName>
</protein>
<sequence length="370" mass="40921">MDLKLKSNSWAGNIFHQFESICQDVDEFMTKDTVRFVEGQVQSVSVSVKKFYSNVVQDILPSSADSSEHESQPANSEQAEIWDYVKSDSGIKTNSTIVSEKRLSENQSPTDPTMISTLEATDSSSDNEMLSGTYGEDGKSLIPMRHEEDLLITKEMEKMAFGDGEGNKGYSEDPECLLNTSSSDLLFESDLLFDENKCLSDPEVKEGFVRDISFKDESFDVLSSAQPHECEFADISYDETGSNSSSCYTSPKCSDILDSSSEDFLEKAENLDASRVECNGSAYSVTSPSSNNADCGTRAVDELSDFLTFNSNGNMDKFVAGIGDHNMETIDISPGLKHDEARVISSRILSHAGTHGRRDFRYYKVVSLIR</sequence>
<proteinExistence type="predicted"/>
<comment type="caution">
    <text evidence="1">The sequence shown here is derived from an EMBL/GenBank/DDBJ whole genome shotgun (WGS) entry which is preliminary data.</text>
</comment>
<accession>A0A9N7MQ72</accession>
<dbReference type="PANTHER" id="PTHR34659">
    <property type="entry name" value="BNAA05G11610D PROTEIN"/>
    <property type="match status" value="1"/>
</dbReference>
<organism evidence="1 2">
    <name type="scientific">Striga hermonthica</name>
    <name type="common">Purple witchweed</name>
    <name type="synonym">Buchnera hermonthica</name>
    <dbReference type="NCBI Taxonomy" id="68872"/>
    <lineage>
        <taxon>Eukaryota</taxon>
        <taxon>Viridiplantae</taxon>
        <taxon>Streptophyta</taxon>
        <taxon>Embryophyta</taxon>
        <taxon>Tracheophyta</taxon>
        <taxon>Spermatophyta</taxon>
        <taxon>Magnoliopsida</taxon>
        <taxon>eudicotyledons</taxon>
        <taxon>Gunneridae</taxon>
        <taxon>Pentapetalae</taxon>
        <taxon>asterids</taxon>
        <taxon>lamiids</taxon>
        <taxon>Lamiales</taxon>
        <taxon>Orobanchaceae</taxon>
        <taxon>Buchnereae</taxon>
        <taxon>Striga</taxon>
    </lineage>
</organism>
<dbReference type="GO" id="GO:0061908">
    <property type="term" value="C:phagophore"/>
    <property type="evidence" value="ECO:0007669"/>
    <property type="project" value="TreeGrafter"/>
</dbReference>
<reference evidence="1" key="1">
    <citation type="submission" date="2019-12" db="EMBL/GenBank/DDBJ databases">
        <authorList>
            <person name="Scholes J."/>
        </authorList>
    </citation>
    <scope>NUCLEOTIDE SEQUENCE</scope>
</reference>
<dbReference type="PANTHER" id="PTHR34659:SF1">
    <property type="entry name" value="PROTEIN EGT2"/>
    <property type="match status" value="1"/>
</dbReference>
<keyword evidence="2" id="KW-1185">Reference proteome</keyword>
<dbReference type="GO" id="GO:0006950">
    <property type="term" value="P:response to stress"/>
    <property type="evidence" value="ECO:0007669"/>
    <property type="project" value="TreeGrafter"/>
</dbReference>
<evidence type="ECO:0000313" key="1">
    <source>
        <dbReference type="EMBL" id="CAA0816035.1"/>
    </source>
</evidence>
<dbReference type="AlphaFoldDB" id="A0A9N7MQ72"/>
<evidence type="ECO:0000313" key="2">
    <source>
        <dbReference type="Proteomes" id="UP001153555"/>
    </source>
</evidence>
<dbReference type="InterPro" id="IPR053273">
    <property type="entry name" value="CST_Regulator"/>
</dbReference>
<dbReference type="EMBL" id="CACSLK010013932">
    <property type="protein sequence ID" value="CAA0816035.1"/>
    <property type="molecule type" value="Genomic_DNA"/>
</dbReference>